<feature type="transmembrane region" description="Helical" evidence="6">
    <location>
        <begin position="158"/>
        <end position="182"/>
    </location>
</feature>
<proteinExistence type="predicted"/>
<dbReference type="Proteomes" id="UP001254165">
    <property type="component" value="Unassembled WGS sequence"/>
</dbReference>
<keyword evidence="3 6" id="KW-0812">Transmembrane</keyword>
<reference evidence="7 8" key="1">
    <citation type="submission" date="2023-07" db="EMBL/GenBank/DDBJ databases">
        <title>Novel species of Thermanaerothrix with wide hydrolytic capabilities.</title>
        <authorList>
            <person name="Zayulina K.S."/>
            <person name="Podosokorskaya O.A."/>
            <person name="Elcheninov A.G."/>
        </authorList>
    </citation>
    <scope>NUCLEOTIDE SEQUENCE [LARGE SCALE GENOMIC DNA]</scope>
    <source>
        <strain evidence="7 8">4228-RoL</strain>
    </source>
</reference>
<evidence type="ECO:0000256" key="1">
    <source>
        <dbReference type="ARBA" id="ARBA00004651"/>
    </source>
</evidence>
<keyword evidence="8" id="KW-1185">Reference proteome</keyword>
<accession>A0ABU3NR06</accession>
<dbReference type="RefSeq" id="WP_315625963.1">
    <property type="nucleotide sequence ID" value="NZ_JAUHMF010000002.1"/>
</dbReference>
<feature type="transmembrane region" description="Helical" evidence="6">
    <location>
        <begin position="291"/>
        <end position="315"/>
    </location>
</feature>
<feature type="transmembrane region" description="Helical" evidence="6">
    <location>
        <begin position="203"/>
        <end position="223"/>
    </location>
</feature>
<gene>
    <name evidence="7" type="ORF">QYE77_13515</name>
</gene>
<evidence type="ECO:0000256" key="4">
    <source>
        <dbReference type="ARBA" id="ARBA00022989"/>
    </source>
</evidence>
<dbReference type="PANTHER" id="PTHR39087:SF2">
    <property type="entry name" value="UPF0104 MEMBRANE PROTEIN MJ1595"/>
    <property type="match status" value="1"/>
</dbReference>
<feature type="transmembrane region" description="Helical" evidence="6">
    <location>
        <begin position="266"/>
        <end position="285"/>
    </location>
</feature>
<keyword evidence="5 6" id="KW-0472">Membrane</keyword>
<keyword evidence="4 6" id="KW-1133">Transmembrane helix</keyword>
<evidence type="ECO:0000256" key="5">
    <source>
        <dbReference type="ARBA" id="ARBA00023136"/>
    </source>
</evidence>
<evidence type="ECO:0000313" key="8">
    <source>
        <dbReference type="Proteomes" id="UP001254165"/>
    </source>
</evidence>
<name>A0ABU3NR06_9CHLR</name>
<dbReference type="NCBIfam" id="TIGR00374">
    <property type="entry name" value="flippase-like domain"/>
    <property type="match status" value="1"/>
</dbReference>
<organism evidence="7 8">
    <name type="scientific">Thermanaerothrix solaris</name>
    <dbReference type="NCBI Taxonomy" id="3058434"/>
    <lineage>
        <taxon>Bacteria</taxon>
        <taxon>Bacillati</taxon>
        <taxon>Chloroflexota</taxon>
        <taxon>Anaerolineae</taxon>
        <taxon>Anaerolineales</taxon>
        <taxon>Anaerolineaceae</taxon>
        <taxon>Thermanaerothrix</taxon>
    </lineage>
</organism>
<protein>
    <submittedName>
        <fullName evidence="7">Lysylphosphatidylglycerol synthase transmembrane domain-containing protein</fullName>
    </submittedName>
</protein>
<dbReference type="PANTHER" id="PTHR39087">
    <property type="entry name" value="UPF0104 MEMBRANE PROTEIN MJ1595"/>
    <property type="match status" value="1"/>
</dbReference>
<comment type="subcellular location">
    <subcellularLocation>
        <location evidence="1">Cell membrane</location>
        <topology evidence="1">Multi-pass membrane protein</topology>
    </subcellularLocation>
</comment>
<feature type="transmembrane region" description="Helical" evidence="6">
    <location>
        <begin position="48"/>
        <end position="66"/>
    </location>
</feature>
<comment type="caution">
    <text evidence="7">The sequence shown here is derived from an EMBL/GenBank/DDBJ whole genome shotgun (WGS) entry which is preliminary data.</text>
</comment>
<evidence type="ECO:0000256" key="3">
    <source>
        <dbReference type="ARBA" id="ARBA00022692"/>
    </source>
</evidence>
<dbReference type="Pfam" id="PF03706">
    <property type="entry name" value="LPG_synthase_TM"/>
    <property type="match status" value="1"/>
</dbReference>
<dbReference type="InterPro" id="IPR022791">
    <property type="entry name" value="L-PG_synthase/AglD"/>
</dbReference>
<evidence type="ECO:0000256" key="6">
    <source>
        <dbReference type="SAM" id="Phobius"/>
    </source>
</evidence>
<sequence length="333" mass="36262">MTNKPLSIRTLWRRLGLGLVLGFLVILGLALFGDIRQVIQTAQTFEWRVYPLALGLTLFNYTLRFIKWHYYLHQMGVSNLPWYCSLRLFVAGFPLAVTPGKVGEALKAVWVNQKSGLPIPQGISVVLAERISDGLAVLILSSSGVFAYPQYWPAFATITLLLVTGVILSQIRPLILGVLNLINRLHWLNRIVHPLRQFYEGAFLLFRPQATFIAVSLGSISWLGEGIGFYIILTGLGLPATTHTAGLAIFILAFSTVIGAVSTLPGGLGAAEASIAGMLVLLAHIPHAQAAAATLLIRLATLWFGVTLGLITWGISPDLLGLKTQPTFSLERE</sequence>
<keyword evidence="2" id="KW-1003">Cell membrane</keyword>
<evidence type="ECO:0000256" key="2">
    <source>
        <dbReference type="ARBA" id="ARBA00022475"/>
    </source>
</evidence>
<dbReference type="EMBL" id="JAUHMF010000002">
    <property type="protein sequence ID" value="MDT8899279.1"/>
    <property type="molecule type" value="Genomic_DNA"/>
</dbReference>
<evidence type="ECO:0000313" key="7">
    <source>
        <dbReference type="EMBL" id="MDT8899279.1"/>
    </source>
</evidence>